<evidence type="ECO:0000256" key="2">
    <source>
        <dbReference type="ARBA" id="ARBA00022801"/>
    </source>
</evidence>
<keyword evidence="2" id="KW-0378">Hydrolase</keyword>
<name>Q2GAP4_NOVAD</name>
<evidence type="ECO:0000313" key="5">
    <source>
        <dbReference type="Proteomes" id="UP000009134"/>
    </source>
</evidence>
<feature type="domain" description="HIRAN" evidence="3">
    <location>
        <begin position="16"/>
        <end position="76"/>
    </location>
</feature>
<dbReference type="AlphaFoldDB" id="Q2GAP4"/>
<evidence type="ECO:0000256" key="1">
    <source>
        <dbReference type="ARBA" id="ARBA00022723"/>
    </source>
</evidence>
<dbReference type="KEGG" id="nar:Saro_0632"/>
<evidence type="ECO:0000313" key="4">
    <source>
        <dbReference type="EMBL" id="ABD25079.1"/>
    </source>
</evidence>
<reference evidence="5" key="1">
    <citation type="submission" date="2006-01" db="EMBL/GenBank/DDBJ databases">
        <title>Complete sequence of Novosphingobium aromaticivorans DSM 12444.</title>
        <authorList>
            <consortium name="US DOE Joint Genome Institute"/>
            <person name="Copeland A."/>
            <person name="Lucas S."/>
            <person name="Lapidus A."/>
            <person name="Barry K."/>
            <person name="Detter J.C."/>
            <person name="Glavina T."/>
            <person name="Hammon N."/>
            <person name="Israni S."/>
            <person name="Pitluck S."/>
            <person name="Chain P."/>
            <person name="Malfatti S."/>
            <person name="Shin M."/>
            <person name="Vergez L."/>
            <person name="Schmutz J."/>
            <person name="Larimer F."/>
            <person name="Land M."/>
            <person name="Kyrpides N."/>
            <person name="Ivanova N."/>
            <person name="Fredrickson J."/>
            <person name="Balkwill D."/>
            <person name="Romine M.F."/>
            <person name="Richardson P."/>
        </authorList>
    </citation>
    <scope>NUCLEOTIDE SEQUENCE [LARGE SCALE GENOMIC DNA]</scope>
    <source>
        <strain evidence="5">ATCC 700278 / DSM 12444 / CCUG 56034 / CIP 105152 / NBRC 16084 / F199</strain>
    </source>
</reference>
<dbReference type="Pfam" id="PF08797">
    <property type="entry name" value="HIRAN"/>
    <property type="match status" value="1"/>
</dbReference>
<dbReference type="GO" id="GO:0008270">
    <property type="term" value="F:zinc ion binding"/>
    <property type="evidence" value="ECO:0007669"/>
    <property type="project" value="InterPro"/>
</dbReference>
<evidence type="ECO:0000259" key="3">
    <source>
        <dbReference type="Pfam" id="PF08797"/>
    </source>
</evidence>
<accession>Q2GAP4</accession>
<dbReference type="InterPro" id="IPR014905">
    <property type="entry name" value="HIRAN"/>
</dbReference>
<gene>
    <name evidence="4" type="ordered locus">Saro_0632</name>
</gene>
<organism evidence="4 5">
    <name type="scientific">Novosphingobium aromaticivorans (strain ATCC 700278 / DSM 12444 / CCUG 56034 / CIP 105152 / NBRC 16084 / F199)</name>
    <dbReference type="NCBI Taxonomy" id="279238"/>
    <lineage>
        <taxon>Bacteria</taxon>
        <taxon>Pseudomonadati</taxon>
        <taxon>Pseudomonadota</taxon>
        <taxon>Alphaproteobacteria</taxon>
        <taxon>Sphingomonadales</taxon>
        <taxon>Sphingomonadaceae</taxon>
        <taxon>Novosphingobium</taxon>
    </lineage>
</organism>
<protein>
    <recommendedName>
        <fullName evidence="3">HIRAN domain-containing protein</fullName>
    </recommendedName>
</protein>
<dbReference type="RefSeq" id="WP_011444293.1">
    <property type="nucleotide sequence ID" value="NC_007794.1"/>
</dbReference>
<dbReference type="EMBL" id="CP000248">
    <property type="protein sequence ID" value="ABD25079.1"/>
    <property type="molecule type" value="Genomic_DNA"/>
</dbReference>
<proteinExistence type="predicted"/>
<keyword evidence="5" id="KW-1185">Reference proteome</keyword>
<keyword evidence="1" id="KW-0479">Metal-binding</keyword>
<dbReference type="Proteomes" id="UP000009134">
    <property type="component" value="Chromosome"/>
</dbReference>
<dbReference type="STRING" id="279238.Saro_0632"/>
<dbReference type="HOGENOM" id="CLU_1265874_0_0_5"/>
<sequence length="218" mass="23635">MKIYPVGLAGEVNYQEGILRSHPGEAVRVYHERDNPYDSRALRVENNVGDVIGYIPRSSWLQRAVHEDGLGIAATIKAISDGDGHGVFGVVLDVTLTDDPIFIREFSSSPRKRGKSDAKSRAIEPTGDERALALATGLIAMATVPLNCDCGRSYSHNYKGLRDDSVLKCPSCDTLADVSEAVLFRLDAELHALLLQMLAHEGLPPVDADTVRALRLGA</sequence>
<dbReference type="GO" id="GO:0016818">
    <property type="term" value="F:hydrolase activity, acting on acid anhydrides, in phosphorus-containing anhydrides"/>
    <property type="evidence" value="ECO:0007669"/>
    <property type="project" value="InterPro"/>
</dbReference>
<dbReference type="GO" id="GO:0003676">
    <property type="term" value="F:nucleic acid binding"/>
    <property type="evidence" value="ECO:0007669"/>
    <property type="project" value="InterPro"/>
</dbReference>
<dbReference type="Gene3D" id="3.30.70.2330">
    <property type="match status" value="1"/>
</dbReference>
<dbReference type="eggNOG" id="ENOG5031EAE">
    <property type="taxonomic scope" value="Bacteria"/>
</dbReference>